<dbReference type="AlphaFoldDB" id="A0A4R5VE59"/>
<sequence length="86" mass="9103">MMYRRVLTSAASLAALLMTSASASASASTWSGGSWTSRFFDWCWGDTGDTSSRVPEIDASTGLLALATLGAALALAWEVKRRSSRP</sequence>
<dbReference type="EMBL" id="SMUV01000056">
    <property type="protein sequence ID" value="TDK50449.1"/>
    <property type="molecule type" value="Genomic_DNA"/>
</dbReference>
<keyword evidence="1" id="KW-0812">Transmembrane</keyword>
<dbReference type="InterPro" id="IPR026422">
    <property type="entry name" value="VPEID-CTERM"/>
</dbReference>
<feature type="chain" id="PRO_5020772125" evidence="2">
    <location>
        <begin position="26"/>
        <end position="86"/>
    </location>
</feature>
<feature type="signal peptide" evidence="2">
    <location>
        <begin position="1"/>
        <end position="25"/>
    </location>
</feature>
<protein>
    <submittedName>
        <fullName evidence="3">VPEID-CTERM sorting domain-containing protein</fullName>
    </submittedName>
</protein>
<comment type="caution">
    <text evidence="3">The sequence shown here is derived from an EMBL/GenBank/DDBJ whole genome shotgun (WGS) entry which is preliminary data.</text>
</comment>
<reference evidence="3 4" key="1">
    <citation type="submission" date="2019-03" db="EMBL/GenBank/DDBJ databases">
        <title>Ruegeria lutea sp. nov., a novel strain, isolated from marine sediment, the Masan Bay, South Korea.</title>
        <authorList>
            <person name="Kim J."/>
            <person name="Kim D.-Y."/>
            <person name="Lee S.-S."/>
        </authorList>
    </citation>
    <scope>NUCLEOTIDE SEQUENCE [LARGE SCALE GENOMIC DNA]</scope>
    <source>
        <strain evidence="3 4">318-1</strain>
    </source>
</reference>
<keyword evidence="2" id="KW-0732">Signal</keyword>
<evidence type="ECO:0000256" key="1">
    <source>
        <dbReference type="SAM" id="Phobius"/>
    </source>
</evidence>
<organism evidence="3 4">
    <name type="scientific">Antarcticimicrobium luteum</name>
    <dbReference type="NCBI Taxonomy" id="2547397"/>
    <lineage>
        <taxon>Bacteria</taxon>
        <taxon>Pseudomonadati</taxon>
        <taxon>Pseudomonadota</taxon>
        <taxon>Alphaproteobacteria</taxon>
        <taxon>Rhodobacterales</taxon>
        <taxon>Paracoccaceae</taxon>
        <taxon>Antarcticimicrobium</taxon>
    </lineage>
</organism>
<keyword evidence="1" id="KW-1133">Transmembrane helix</keyword>
<evidence type="ECO:0000256" key="2">
    <source>
        <dbReference type="SAM" id="SignalP"/>
    </source>
</evidence>
<accession>A0A4R5VE59</accession>
<name>A0A4R5VE59_9RHOB</name>
<keyword evidence="1" id="KW-0472">Membrane</keyword>
<proteinExistence type="predicted"/>
<keyword evidence="4" id="KW-1185">Reference proteome</keyword>
<gene>
    <name evidence="3" type="ORF">E1832_06450</name>
</gene>
<evidence type="ECO:0000313" key="3">
    <source>
        <dbReference type="EMBL" id="TDK50449.1"/>
    </source>
</evidence>
<evidence type="ECO:0000313" key="4">
    <source>
        <dbReference type="Proteomes" id="UP000295301"/>
    </source>
</evidence>
<feature type="transmembrane region" description="Helical" evidence="1">
    <location>
        <begin position="59"/>
        <end position="77"/>
    </location>
</feature>
<dbReference type="Proteomes" id="UP000295301">
    <property type="component" value="Unassembled WGS sequence"/>
</dbReference>
<dbReference type="NCBIfam" id="TIGR04161">
    <property type="entry name" value="VPEID-CTERM"/>
    <property type="match status" value="1"/>
</dbReference>